<evidence type="ECO:0000313" key="15">
    <source>
        <dbReference type="Proteomes" id="UP000236641"/>
    </source>
</evidence>
<dbReference type="InterPro" id="IPR030960">
    <property type="entry name" value="DHQS/DOIS_N"/>
</dbReference>
<dbReference type="AlphaFoldDB" id="A0A2K1DYA5"/>
<evidence type="ECO:0000256" key="7">
    <source>
        <dbReference type="ARBA" id="ARBA00022833"/>
    </source>
</evidence>
<comment type="cofactor">
    <cofactor evidence="2">
        <name>Co(2+)</name>
        <dbReference type="ChEBI" id="CHEBI:48828"/>
    </cofactor>
</comment>
<evidence type="ECO:0000256" key="6">
    <source>
        <dbReference type="ARBA" id="ARBA00022741"/>
    </source>
</evidence>
<organism evidence="14 15">
    <name type="scientific">Hanstruepera neustonica</name>
    <dbReference type="NCBI Taxonomy" id="1445657"/>
    <lineage>
        <taxon>Bacteria</taxon>
        <taxon>Pseudomonadati</taxon>
        <taxon>Bacteroidota</taxon>
        <taxon>Flavobacteriia</taxon>
        <taxon>Flavobacteriales</taxon>
        <taxon>Flavobacteriaceae</taxon>
        <taxon>Hanstruepera</taxon>
    </lineage>
</organism>
<dbReference type="Proteomes" id="UP000236641">
    <property type="component" value="Unassembled WGS sequence"/>
</dbReference>
<keyword evidence="7" id="KW-0862">Zinc</keyword>
<name>A0A2K1DYA5_9FLAO</name>
<dbReference type="Gene3D" id="3.40.50.1970">
    <property type="match status" value="1"/>
</dbReference>
<keyword evidence="8" id="KW-0520">NAD</keyword>
<dbReference type="EMBL" id="POWF01000004">
    <property type="protein sequence ID" value="PNQ73017.1"/>
    <property type="molecule type" value="Genomic_DNA"/>
</dbReference>
<dbReference type="SUPFAM" id="SSF56796">
    <property type="entry name" value="Dehydroquinate synthase-like"/>
    <property type="match status" value="1"/>
</dbReference>
<comment type="function">
    <text evidence="4">Catalyzes the conversion of 3-deoxy-D-arabino-heptulosonate 7-phosphate (DAHP) to dehydroquinate (DHQ).</text>
</comment>
<dbReference type="PANTHER" id="PTHR43622:SF1">
    <property type="entry name" value="3-DEHYDROQUINATE SYNTHASE"/>
    <property type="match status" value="1"/>
</dbReference>
<dbReference type="PIRSF" id="PIRSF001455">
    <property type="entry name" value="DHQ_synth"/>
    <property type="match status" value="1"/>
</dbReference>
<dbReference type="GO" id="GO:0005737">
    <property type="term" value="C:cytoplasm"/>
    <property type="evidence" value="ECO:0007669"/>
    <property type="project" value="InterPro"/>
</dbReference>
<evidence type="ECO:0000313" key="14">
    <source>
        <dbReference type="EMBL" id="PNQ73017.1"/>
    </source>
</evidence>
<dbReference type="Pfam" id="PF24621">
    <property type="entry name" value="DHQS_C"/>
    <property type="match status" value="1"/>
</dbReference>
<gene>
    <name evidence="14" type="primary">aroB</name>
    <name evidence="14" type="ORF">C1T31_08450</name>
</gene>
<dbReference type="Pfam" id="PF01761">
    <property type="entry name" value="DHQ_synthase"/>
    <property type="match status" value="1"/>
</dbReference>
<evidence type="ECO:0000259" key="13">
    <source>
        <dbReference type="Pfam" id="PF24621"/>
    </source>
</evidence>
<sequence>MDSIKINNYYIHFNSECYKKLNAHLDNKNYSKIFVLVDENTHNFCLPKFLSEVITTVEIEIIEIESGEIHKNIDTCMGVWHALSDLEADRKSLMINLGGGVITDIGGFIASTFKRGIDYINVPTSLLAMVDASVGGKTGVDLGHLKNQIGVINAGEMVLIDTQFLSTLPHNQMRSGLAEMLKHGLIQSQDYWDRLDNVLSQDSHVMDNLIRESVIIKKDIVEKDPHENNLRKTLNYGHTLGHAIEAYFLENSNKNSLLHGEAVAIGMVLATYISHRLLGFDKNKCDAIKKVILDIFGKVSFNNTDFDPIIHLLKFDKKNEHGQINFVLLEDIGITKVNCQVDNDLILEAFDYYLS</sequence>
<proteinExistence type="predicted"/>
<evidence type="ECO:0000256" key="2">
    <source>
        <dbReference type="ARBA" id="ARBA00001941"/>
    </source>
</evidence>
<evidence type="ECO:0000256" key="10">
    <source>
        <dbReference type="ARBA" id="ARBA00023285"/>
    </source>
</evidence>
<keyword evidence="15" id="KW-1185">Reference proteome</keyword>
<dbReference type="PANTHER" id="PTHR43622">
    <property type="entry name" value="3-DEHYDROQUINATE SYNTHASE"/>
    <property type="match status" value="1"/>
</dbReference>
<dbReference type="EC" id="4.2.3.4" evidence="11"/>
<dbReference type="GO" id="GO:0003856">
    <property type="term" value="F:3-dehydroquinate synthase activity"/>
    <property type="evidence" value="ECO:0007669"/>
    <property type="project" value="UniProtKB-UniRule"/>
</dbReference>
<dbReference type="NCBIfam" id="TIGR01357">
    <property type="entry name" value="aroB"/>
    <property type="match status" value="1"/>
</dbReference>
<evidence type="ECO:0000256" key="5">
    <source>
        <dbReference type="ARBA" id="ARBA00022723"/>
    </source>
</evidence>
<dbReference type="OrthoDB" id="9806583at2"/>
<evidence type="ECO:0000256" key="3">
    <source>
        <dbReference type="ARBA" id="ARBA00001947"/>
    </source>
</evidence>
<comment type="cofactor">
    <cofactor evidence="1">
        <name>NAD(+)</name>
        <dbReference type="ChEBI" id="CHEBI:57540"/>
    </cofactor>
</comment>
<dbReference type="Gene3D" id="1.20.1090.10">
    <property type="entry name" value="Dehydroquinate synthase-like - alpha domain"/>
    <property type="match status" value="1"/>
</dbReference>
<dbReference type="GO" id="GO:0046872">
    <property type="term" value="F:metal ion binding"/>
    <property type="evidence" value="ECO:0007669"/>
    <property type="project" value="UniProtKB-KW"/>
</dbReference>
<dbReference type="GO" id="GO:0009073">
    <property type="term" value="P:aromatic amino acid family biosynthetic process"/>
    <property type="evidence" value="ECO:0007669"/>
    <property type="project" value="InterPro"/>
</dbReference>
<evidence type="ECO:0000256" key="4">
    <source>
        <dbReference type="ARBA" id="ARBA00003485"/>
    </source>
</evidence>
<keyword evidence="6" id="KW-0547">Nucleotide-binding</keyword>
<keyword evidence="9" id="KW-0456">Lyase</keyword>
<dbReference type="GO" id="GO:0000166">
    <property type="term" value="F:nucleotide binding"/>
    <property type="evidence" value="ECO:0007669"/>
    <property type="project" value="UniProtKB-KW"/>
</dbReference>
<reference evidence="14 15" key="1">
    <citation type="submission" date="2018-01" db="EMBL/GenBank/DDBJ databases">
        <title>The draft genome of Hanstruepera neustonica JCM19743.</title>
        <authorList>
            <person name="He R.-H."/>
            <person name="Du Z.-J."/>
        </authorList>
    </citation>
    <scope>NUCLEOTIDE SEQUENCE [LARGE SCALE GENOMIC DNA]</scope>
    <source>
        <strain evidence="14 15">JCM19743</strain>
    </source>
</reference>
<keyword evidence="5" id="KW-0479">Metal-binding</keyword>
<dbReference type="InterPro" id="IPR050071">
    <property type="entry name" value="Dehydroquinate_synthase"/>
</dbReference>
<comment type="cofactor">
    <cofactor evidence="3">
        <name>Zn(2+)</name>
        <dbReference type="ChEBI" id="CHEBI:29105"/>
    </cofactor>
</comment>
<evidence type="ECO:0000259" key="12">
    <source>
        <dbReference type="Pfam" id="PF01761"/>
    </source>
</evidence>
<evidence type="ECO:0000256" key="1">
    <source>
        <dbReference type="ARBA" id="ARBA00001911"/>
    </source>
</evidence>
<dbReference type="InterPro" id="IPR016037">
    <property type="entry name" value="DHQ_synth_AroB"/>
</dbReference>
<dbReference type="CDD" id="cd08195">
    <property type="entry name" value="DHQS"/>
    <property type="match status" value="1"/>
</dbReference>
<feature type="domain" description="3-dehydroquinate synthase C-terminal" evidence="13">
    <location>
        <begin position="176"/>
        <end position="319"/>
    </location>
</feature>
<dbReference type="InterPro" id="IPR056179">
    <property type="entry name" value="DHQS_C"/>
</dbReference>
<evidence type="ECO:0000256" key="11">
    <source>
        <dbReference type="NCBIfam" id="TIGR01357"/>
    </source>
</evidence>
<protein>
    <recommendedName>
        <fullName evidence="11">3-dehydroquinate synthase</fullName>
        <ecNumber evidence="11">4.2.3.4</ecNumber>
    </recommendedName>
</protein>
<feature type="domain" description="3-dehydroquinate synthase N-terminal" evidence="12">
    <location>
        <begin position="62"/>
        <end position="174"/>
    </location>
</feature>
<dbReference type="FunFam" id="3.40.50.1970:FF:000007">
    <property type="entry name" value="Pentafunctional AROM polypeptide"/>
    <property type="match status" value="1"/>
</dbReference>
<keyword evidence="10" id="KW-0170">Cobalt</keyword>
<comment type="caution">
    <text evidence="14">The sequence shown here is derived from an EMBL/GenBank/DDBJ whole genome shotgun (WGS) entry which is preliminary data.</text>
</comment>
<evidence type="ECO:0000256" key="8">
    <source>
        <dbReference type="ARBA" id="ARBA00023027"/>
    </source>
</evidence>
<accession>A0A2K1DYA5</accession>
<dbReference type="GO" id="GO:0009423">
    <property type="term" value="P:chorismate biosynthetic process"/>
    <property type="evidence" value="ECO:0007669"/>
    <property type="project" value="UniProtKB-UniRule"/>
</dbReference>
<evidence type="ECO:0000256" key="9">
    <source>
        <dbReference type="ARBA" id="ARBA00023239"/>
    </source>
</evidence>
<dbReference type="RefSeq" id="WP_103052056.1">
    <property type="nucleotide sequence ID" value="NZ_POWF01000004.1"/>
</dbReference>
<dbReference type="InterPro" id="IPR030963">
    <property type="entry name" value="DHQ_synth_fam"/>
</dbReference>